<protein>
    <submittedName>
        <fullName evidence="2">Uncharacterized protein</fullName>
    </submittedName>
</protein>
<accession>A0A231GSX3</accession>
<proteinExistence type="predicted"/>
<keyword evidence="3" id="KW-1185">Reference proteome</keyword>
<comment type="caution">
    <text evidence="2">The sequence shown here is derived from an EMBL/GenBank/DDBJ whole genome shotgun (WGS) entry which is preliminary data.</text>
</comment>
<sequence length="117" mass="12975">MAHTVLRITMVRSAAPHRPTVPTMGSSTATSGICTTCSKPAFPHPYRHPITLRASAETIEKIRPVPMAPDPREVFEAGYLACERTYAPHDVGMHLSDQEERDRAYTQWRSSALRDGA</sequence>
<evidence type="ECO:0000313" key="3">
    <source>
        <dbReference type="Proteomes" id="UP000215506"/>
    </source>
</evidence>
<name>A0A231GSX3_9NOCA</name>
<gene>
    <name evidence="2" type="ORF">B7C42_08202</name>
</gene>
<feature type="region of interest" description="Disordered" evidence="1">
    <location>
        <begin position="93"/>
        <end position="117"/>
    </location>
</feature>
<reference evidence="2 3" key="1">
    <citation type="submission" date="2017-07" db="EMBL/GenBank/DDBJ databases">
        <title>First draft Genome Sequence of Nocardia cerradoensis isolated from human infection.</title>
        <authorList>
            <person name="Carrasco G."/>
        </authorList>
    </citation>
    <scope>NUCLEOTIDE SEQUENCE [LARGE SCALE GENOMIC DNA]</scope>
    <source>
        <strain evidence="2 3">CNM20130759</strain>
    </source>
</reference>
<dbReference type="EMBL" id="NGAF01000078">
    <property type="protein sequence ID" value="OXR39723.1"/>
    <property type="molecule type" value="Genomic_DNA"/>
</dbReference>
<evidence type="ECO:0000313" key="2">
    <source>
        <dbReference type="EMBL" id="OXR39723.1"/>
    </source>
</evidence>
<organism evidence="2 3">
    <name type="scientific">Nocardia cerradoensis</name>
    <dbReference type="NCBI Taxonomy" id="85688"/>
    <lineage>
        <taxon>Bacteria</taxon>
        <taxon>Bacillati</taxon>
        <taxon>Actinomycetota</taxon>
        <taxon>Actinomycetes</taxon>
        <taxon>Mycobacteriales</taxon>
        <taxon>Nocardiaceae</taxon>
        <taxon>Nocardia</taxon>
    </lineage>
</organism>
<dbReference type="Proteomes" id="UP000215506">
    <property type="component" value="Unassembled WGS sequence"/>
</dbReference>
<dbReference type="AlphaFoldDB" id="A0A231GSX3"/>
<evidence type="ECO:0000256" key="1">
    <source>
        <dbReference type="SAM" id="MobiDB-lite"/>
    </source>
</evidence>